<dbReference type="PANTHER" id="PTHR30309:SF0">
    <property type="entry name" value="GLYCEROL-3-PHOSPHATE ACYLTRANSFERASE-RELATED"/>
    <property type="match status" value="1"/>
</dbReference>
<organism evidence="11 12">
    <name type="scientific">Paenisporosarcina cavernae</name>
    <dbReference type="NCBI Taxonomy" id="2320858"/>
    <lineage>
        <taxon>Bacteria</taxon>
        <taxon>Bacillati</taxon>
        <taxon>Bacillota</taxon>
        <taxon>Bacilli</taxon>
        <taxon>Bacillales</taxon>
        <taxon>Caryophanaceae</taxon>
        <taxon>Paenisporosarcina</taxon>
    </lineage>
</organism>
<sequence length="202" mass="21989">MVFILIALFSYLIGSLHGSSLAKKLSGVNIKESGVKNSGASNATLVLGWKYGLLVAAFDILKAVFAVLIVTFFVSGEPFLLFCTAFFVIAGHIFPVFLSFQGGKGTASAIGALLAIDWKIGLLAGVLFILVSVISDYIFYGVVAFYLIYFGYSLSITTSIRMIILCLSLLLLVAMKHSDNIQRLADRSEPRLSNVWKKKRTC</sequence>
<dbReference type="OrthoDB" id="9777124at2"/>
<keyword evidence="7 10" id="KW-0472">Membrane</keyword>
<evidence type="ECO:0000256" key="4">
    <source>
        <dbReference type="ARBA" id="ARBA00022692"/>
    </source>
</evidence>
<comment type="function">
    <text evidence="10">Catalyzes the transfer of an acyl group from acyl-phosphate (acyl-PO(4)) to glycerol-3-phosphate (G3P) to form lysophosphatidic acid (LPA). This enzyme utilizes acyl-phosphate as fatty acyl donor, but not acyl-CoA or acyl-ACP.</text>
</comment>
<keyword evidence="4 10" id="KW-0812">Transmembrane</keyword>
<gene>
    <name evidence="10" type="primary">plsY</name>
    <name evidence="11" type="ORF">D3873_01705</name>
</gene>
<keyword evidence="11" id="KW-0012">Acyltransferase</keyword>
<comment type="pathway">
    <text evidence="10">Lipid metabolism; phospholipid metabolism.</text>
</comment>
<feature type="transmembrane region" description="Helical" evidence="10">
    <location>
        <begin position="79"/>
        <end position="100"/>
    </location>
</feature>
<dbReference type="HAMAP" id="MF_01043">
    <property type="entry name" value="PlsY"/>
    <property type="match status" value="1"/>
</dbReference>
<evidence type="ECO:0000256" key="9">
    <source>
        <dbReference type="ARBA" id="ARBA00023264"/>
    </source>
</evidence>
<evidence type="ECO:0000256" key="5">
    <source>
        <dbReference type="ARBA" id="ARBA00022989"/>
    </source>
</evidence>
<evidence type="ECO:0000256" key="1">
    <source>
        <dbReference type="ARBA" id="ARBA00022475"/>
    </source>
</evidence>
<dbReference type="Proteomes" id="UP000265725">
    <property type="component" value="Chromosome"/>
</dbReference>
<evidence type="ECO:0000256" key="3">
    <source>
        <dbReference type="ARBA" id="ARBA00022679"/>
    </source>
</evidence>
<dbReference type="SMART" id="SM01207">
    <property type="entry name" value="G3P_acyltransf"/>
    <property type="match status" value="1"/>
</dbReference>
<feature type="transmembrane region" description="Helical" evidence="10">
    <location>
        <begin position="160"/>
        <end position="178"/>
    </location>
</feature>
<evidence type="ECO:0000256" key="8">
    <source>
        <dbReference type="ARBA" id="ARBA00023209"/>
    </source>
</evidence>
<dbReference type="InterPro" id="IPR003811">
    <property type="entry name" value="G3P_acylTferase_PlsY"/>
</dbReference>
<dbReference type="GO" id="GO:0043772">
    <property type="term" value="F:acyl-phosphate glycerol-3-phosphate acyltransferase activity"/>
    <property type="evidence" value="ECO:0007669"/>
    <property type="project" value="UniProtKB-UniRule"/>
</dbReference>
<dbReference type="KEGG" id="paek:D3873_01705"/>
<comment type="catalytic activity">
    <reaction evidence="10">
        <text>an acyl phosphate + sn-glycerol 3-phosphate = a 1-acyl-sn-glycero-3-phosphate + phosphate</text>
        <dbReference type="Rhea" id="RHEA:34075"/>
        <dbReference type="ChEBI" id="CHEBI:43474"/>
        <dbReference type="ChEBI" id="CHEBI:57597"/>
        <dbReference type="ChEBI" id="CHEBI:57970"/>
        <dbReference type="ChEBI" id="CHEBI:59918"/>
        <dbReference type="EC" id="2.3.1.275"/>
    </reaction>
</comment>
<comment type="subunit">
    <text evidence="10">Probably interacts with PlsX.</text>
</comment>
<keyword evidence="6 10" id="KW-0443">Lipid metabolism</keyword>
<keyword evidence="2 10" id="KW-0444">Lipid biosynthesis</keyword>
<reference evidence="12" key="1">
    <citation type="submission" date="2018-09" db="EMBL/GenBank/DDBJ databases">
        <authorList>
            <person name="Zhu H."/>
        </authorList>
    </citation>
    <scope>NUCLEOTIDE SEQUENCE [LARGE SCALE GENOMIC DNA]</scope>
    <source>
        <strain evidence="12">K2R23-3</strain>
    </source>
</reference>
<evidence type="ECO:0000256" key="2">
    <source>
        <dbReference type="ARBA" id="ARBA00022516"/>
    </source>
</evidence>
<dbReference type="EMBL" id="CP032418">
    <property type="protein sequence ID" value="AYC28646.1"/>
    <property type="molecule type" value="Genomic_DNA"/>
</dbReference>
<keyword evidence="3 10" id="KW-0808">Transferase</keyword>
<dbReference type="GO" id="GO:0008654">
    <property type="term" value="P:phospholipid biosynthetic process"/>
    <property type="evidence" value="ECO:0007669"/>
    <property type="project" value="UniProtKB-UniRule"/>
</dbReference>
<dbReference type="UniPathway" id="UPA00085"/>
<keyword evidence="1 10" id="KW-1003">Cell membrane</keyword>
<evidence type="ECO:0000256" key="10">
    <source>
        <dbReference type="HAMAP-Rule" id="MF_01043"/>
    </source>
</evidence>
<keyword evidence="5 10" id="KW-1133">Transmembrane helix</keyword>
<proteinExistence type="inferred from homology"/>
<evidence type="ECO:0000313" key="11">
    <source>
        <dbReference type="EMBL" id="AYC28646.1"/>
    </source>
</evidence>
<keyword evidence="8 10" id="KW-0594">Phospholipid biosynthesis</keyword>
<name>A0A385YPW3_9BACL</name>
<dbReference type="EC" id="2.3.1.275" evidence="10"/>
<evidence type="ECO:0000256" key="6">
    <source>
        <dbReference type="ARBA" id="ARBA00023098"/>
    </source>
</evidence>
<dbReference type="AlphaFoldDB" id="A0A385YPW3"/>
<keyword evidence="9 10" id="KW-1208">Phospholipid metabolism</keyword>
<keyword evidence="12" id="KW-1185">Reference proteome</keyword>
<dbReference type="GO" id="GO:0005886">
    <property type="term" value="C:plasma membrane"/>
    <property type="evidence" value="ECO:0007669"/>
    <property type="project" value="UniProtKB-SubCell"/>
</dbReference>
<comment type="similarity">
    <text evidence="10">Belongs to the PlsY family.</text>
</comment>
<evidence type="ECO:0000313" key="12">
    <source>
        <dbReference type="Proteomes" id="UP000265725"/>
    </source>
</evidence>
<evidence type="ECO:0000256" key="7">
    <source>
        <dbReference type="ARBA" id="ARBA00023136"/>
    </source>
</evidence>
<protein>
    <recommendedName>
        <fullName evidence="10">Glycerol-3-phosphate acyltransferase</fullName>
    </recommendedName>
    <alternativeName>
        <fullName evidence="10">Acyl-PO4 G3P acyltransferase</fullName>
    </alternativeName>
    <alternativeName>
        <fullName evidence="10">Acyl-phosphate--glycerol-3-phosphate acyltransferase</fullName>
    </alternativeName>
    <alternativeName>
        <fullName evidence="10">G3P acyltransferase</fullName>
        <shortName evidence="10">GPAT</shortName>
        <ecNumber evidence="10">2.3.1.275</ecNumber>
    </alternativeName>
    <alternativeName>
        <fullName evidence="10">Lysophosphatidic acid synthase</fullName>
        <shortName evidence="10">LPA synthase</shortName>
    </alternativeName>
</protein>
<dbReference type="PANTHER" id="PTHR30309">
    <property type="entry name" value="INNER MEMBRANE PROTEIN YGIH"/>
    <property type="match status" value="1"/>
</dbReference>
<accession>A0A385YPW3</accession>
<dbReference type="Pfam" id="PF02660">
    <property type="entry name" value="G3P_acyltransf"/>
    <property type="match status" value="1"/>
</dbReference>
<feature type="transmembrane region" description="Helical" evidence="10">
    <location>
        <begin position="51"/>
        <end position="74"/>
    </location>
</feature>
<comment type="caution">
    <text evidence="10">Lacks conserved residue(s) required for the propagation of feature annotation.</text>
</comment>
<dbReference type="RefSeq" id="WP_119882391.1">
    <property type="nucleotide sequence ID" value="NZ_CP032418.1"/>
</dbReference>
<comment type="subcellular location">
    <subcellularLocation>
        <location evidence="10">Cell membrane</location>
        <topology evidence="10">Multi-pass membrane protein</topology>
    </subcellularLocation>
</comment>